<evidence type="ECO:0000313" key="1">
    <source>
        <dbReference type="EMBL" id="CAB4780418.1"/>
    </source>
</evidence>
<sequence length="68" mass="6895">MTLSCPSFLQAAASAFIPPPCAADVMVAKLTFAEAGVIPTAGITSATATAATTDPVVSFENFTDFLLI</sequence>
<name>A0A6J6WBT4_9ZZZZ</name>
<evidence type="ECO:0000313" key="2">
    <source>
        <dbReference type="EMBL" id="CAB5043559.1"/>
    </source>
</evidence>
<dbReference type="EMBL" id="CAFAAA010000018">
    <property type="protein sequence ID" value="CAB4780418.1"/>
    <property type="molecule type" value="Genomic_DNA"/>
</dbReference>
<dbReference type="EMBL" id="CAFBRA010000088">
    <property type="protein sequence ID" value="CAB5076833.1"/>
    <property type="molecule type" value="Genomic_DNA"/>
</dbReference>
<protein>
    <submittedName>
        <fullName evidence="1">Unannotated protein</fullName>
    </submittedName>
</protein>
<organism evidence="1">
    <name type="scientific">freshwater metagenome</name>
    <dbReference type="NCBI Taxonomy" id="449393"/>
    <lineage>
        <taxon>unclassified sequences</taxon>
        <taxon>metagenomes</taxon>
        <taxon>ecological metagenomes</taxon>
    </lineage>
</organism>
<accession>A0A6J6WBT4</accession>
<gene>
    <name evidence="1" type="ORF">UFOPK2942_00703</name>
    <name evidence="2" type="ORF">UFOPK4242_01183</name>
    <name evidence="3" type="ORF">UFOPK4382_01098</name>
</gene>
<proteinExistence type="predicted"/>
<evidence type="ECO:0000313" key="3">
    <source>
        <dbReference type="EMBL" id="CAB5076833.1"/>
    </source>
</evidence>
<dbReference type="EMBL" id="CAFBQC010000080">
    <property type="protein sequence ID" value="CAB5043559.1"/>
    <property type="molecule type" value="Genomic_DNA"/>
</dbReference>
<reference evidence="1" key="1">
    <citation type="submission" date="2020-05" db="EMBL/GenBank/DDBJ databases">
        <authorList>
            <person name="Chiriac C."/>
            <person name="Salcher M."/>
            <person name="Ghai R."/>
            <person name="Kavagutti S V."/>
        </authorList>
    </citation>
    <scope>NUCLEOTIDE SEQUENCE</scope>
</reference>
<dbReference type="AlphaFoldDB" id="A0A6J6WBT4"/>